<evidence type="ECO:0000313" key="4">
    <source>
        <dbReference type="EMBL" id="KAG5471176.1"/>
    </source>
</evidence>
<evidence type="ECO:0000256" key="2">
    <source>
        <dbReference type="ARBA" id="ARBA00023128"/>
    </source>
</evidence>
<accession>A0A836H595</accession>
<dbReference type="AlphaFoldDB" id="A0A836H595"/>
<gene>
    <name evidence="4" type="ORF">CUR178_02487</name>
</gene>
<evidence type="ECO:0000256" key="3">
    <source>
        <dbReference type="ARBA" id="ARBA00043970"/>
    </source>
</evidence>
<organism evidence="4 5">
    <name type="scientific">Leishmania enriettii</name>
    <dbReference type="NCBI Taxonomy" id="5663"/>
    <lineage>
        <taxon>Eukaryota</taxon>
        <taxon>Discoba</taxon>
        <taxon>Euglenozoa</taxon>
        <taxon>Kinetoplastea</taxon>
        <taxon>Metakinetoplastina</taxon>
        <taxon>Trypanosomatida</taxon>
        <taxon>Trypanosomatidae</taxon>
        <taxon>Leishmaniinae</taxon>
        <taxon>Leishmania</taxon>
    </lineage>
</organism>
<dbReference type="Proteomes" id="UP000674179">
    <property type="component" value="Chromosome 32"/>
</dbReference>
<dbReference type="EMBL" id="JAFHKP010000032">
    <property type="protein sequence ID" value="KAG5471176.1"/>
    <property type="molecule type" value="Genomic_DNA"/>
</dbReference>
<dbReference type="OrthoDB" id="271495at2759"/>
<comment type="caution">
    <text evidence="4">The sequence shown here is derived from an EMBL/GenBank/DDBJ whole genome shotgun (WGS) entry which is preliminary data.</text>
</comment>
<comment type="subcellular location">
    <subcellularLocation>
        <location evidence="1">Mitochondrion</location>
    </subcellularLocation>
</comment>
<keyword evidence="2" id="KW-0496">Mitochondrion</keyword>
<dbReference type="GO" id="GO:0006103">
    <property type="term" value="P:2-oxoglutarate metabolic process"/>
    <property type="evidence" value="ECO:0007669"/>
    <property type="project" value="InterPro"/>
</dbReference>
<dbReference type="RefSeq" id="XP_067690346.1">
    <property type="nucleotide sequence ID" value="XM_067834243.1"/>
</dbReference>
<dbReference type="InterPro" id="IPR020373">
    <property type="entry name" value="Kgd4/YMR-31"/>
</dbReference>
<keyword evidence="5" id="KW-1185">Reference proteome</keyword>
<dbReference type="GeneID" id="94169753"/>
<comment type="similarity">
    <text evidence="3">Belongs to the alpha-ketoglutarate dehydrogenase component 4 family.</text>
</comment>
<protein>
    <submittedName>
        <fullName evidence="4">Uncharacterized protein</fullName>
    </submittedName>
</protein>
<evidence type="ECO:0000256" key="1">
    <source>
        <dbReference type="ARBA" id="ARBA00004173"/>
    </source>
</evidence>
<dbReference type="KEGG" id="lenr:94169753"/>
<sequence length="98" mass="10557">MYRQSRLFFHTPSIRFTYALAKSCGSAGALTASAEGAVATAAATTTSAADSAAQTIFESFDELPTHLRPHVFEEVEIEAIHMGGAASYVPKHLQRKKK</sequence>
<proteinExistence type="inferred from homology"/>
<evidence type="ECO:0000313" key="5">
    <source>
        <dbReference type="Proteomes" id="UP000674179"/>
    </source>
</evidence>
<dbReference type="GO" id="GO:0005739">
    <property type="term" value="C:mitochondrion"/>
    <property type="evidence" value="ECO:0007669"/>
    <property type="project" value="UniProtKB-SubCell"/>
</dbReference>
<reference evidence="4 5" key="1">
    <citation type="submission" date="2021-02" db="EMBL/GenBank/DDBJ databases">
        <title>Leishmania (Mundinia) enrietti genome sequencing and assembly.</title>
        <authorList>
            <person name="Almutairi H."/>
            <person name="Gatherer D."/>
        </authorList>
    </citation>
    <scope>NUCLEOTIDE SEQUENCE [LARGE SCALE GENOMIC DNA]</scope>
    <source>
        <strain evidence="4">CUR178</strain>
    </source>
</reference>
<name>A0A836H595_LEIEN</name>
<dbReference type="Pfam" id="PF10937">
    <property type="entry name" value="Kgd4-YMR31"/>
    <property type="match status" value="1"/>
</dbReference>